<keyword evidence="2" id="KW-0378">Hydrolase</keyword>
<dbReference type="AlphaFoldDB" id="A0A2N8TYF0"/>
<dbReference type="InterPro" id="IPR000073">
    <property type="entry name" value="AB_hydrolase_1"/>
</dbReference>
<sequence length="302" mass="32083">MARWDYPADVPSIYRDVARQQRVRNWCLERLGEWDVPHLRHEVPTTAGVTSVITAGPDRTAAVPTVVLVPGTNTNGAVYRHIARALAAHWSTVVLDVPGQPGLSSDARPRRGRSAWYGQWLTEALEQTVPGPALVVGHSLGGAIVLASASPQIAGRLLLSSAGLVRLLVPPAVVAATVPWLARPTMPRAARVLRHMVAPGGRVPAELAEWMTVVARCCHSSLAPAPLPPALLADRQSVPCLVATGRHDVFLPPRRVGPAVHRHLGTTLHVLDSSGHLLLDEAPDDIVTLVGRAVAACPGDGE</sequence>
<feature type="domain" description="AB hydrolase-1" evidence="1">
    <location>
        <begin position="66"/>
        <end position="287"/>
    </location>
</feature>
<dbReference type="Gene3D" id="3.40.50.1820">
    <property type="entry name" value="alpha/beta hydrolase"/>
    <property type="match status" value="1"/>
</dbReference>
<reference evidence="2 3" key="1">
    <citation type="submission" date="2018-01" db="EMBL/GenBank/DDBJ databases">
        <title>Draft genome sequence of Streptomyces sp. 13K301.</title>
        <authorList>
            <person name="Sahin N."/>
            <person name="Saygin H."/>
            <person name="Ay H."/>
        </authorList>
    </citation>
    <scope>NUCLEOTIDE SEQUENCE [LARGE SCALE GENOMIC DNA]</scope>
    <source>
        <strain evidence="2 3">13K301</strain>
    </source>
</reference>
<dbReference type="GO" id="GO:0016787">
    <property type="term" value="F:hydrolase activity"/>
    <property type="evidence" value="ECO:0007669"/>
    <property type="project" value="UniProtKB-KW"/>
</dbReference>
<organism evidence="2 3">
    <name type="scientific">Streptomyces cahuitamycinicus</name>
    <dbReference type="NCBI Taxonomy" id="2070367"/>
    <lineage>
        <taxon>Bacteria</taxon>
        <taxon>Bacillati</taxon>
        <taxon>Actinomycetota</taxon>
        <taxon>Actinomycetes</taxon>
        <taxon>Kitasatosporales</taxon>
        <taxon>Streptomycetaceae</taxon>
        <taxon>Streptomyces</taxon>
    </lineage>
</organism>
<proteinExistence type="predicted"/>
<comment type="caution">
    <text evidence="2">The sequence shown here is derived from an EMBL/GenBank/DDBJ whole genome shotgun (WGS) entry which is preliminary data.</text>
</comment>
<evidence type="ECO:0000313" key="3">
    <source>
        <dbReference type="Proteomes" id="UP000235943"/>
    </source>
</evidence>
<name>A0A2N8TYF0_9ACTN</name>
<dbReference type="EMBL" id="POUC01000003">
    <property type="protein sequence ID" value="PNG24022.1"/>
    <property type="molecule type" value="Genomic_DNA"/>
</dbReference>
<keyword evidence="3" id="KW-1185">Reference proteome</keyword>
<dbReference type="PANTHER" id="PTHR46438">
    <property type="entry name" value="ALPHA/BETA-HYDROLASES SUPERFAMILY PROTEIN"/>
    <property type="match status" value="1"/>
</dbReference>
<protein>
    <submittedName>
        <fullName evidence="2">Alpha/beta hydrolase</fullName>
    </submittedName>
</protein>
<evidence type="ECO:0000313" key="2">
    <source>
        <dbReference type="EMBL" id="PNG24022.1"/>
    </source>
</evidence>
<dbReference type="Proteomes" id="UP000235943">
    <property type="component" value="Unassembled WGS sequence"/>
</dbReference>
<dbReference type="SUPFAM" id="SSF53474">
    <property type="entry name" value="alpha/beta-Hydrolases"/>
    <property type="match status" value="1"/>
</dbReference>
<dbReference type="InterPro" id="IPR029058">
    <property type="entry name" value="AB_hydrolase_fold"/>
</dbReference>
<accession>A0A2N8TYF0</accession>
<dbReference type="Pfam" id="PF12697">
    <property type="entry name" value="Abhydrolase_6"/>
    <property type="match status" value="1"/>
</dbReference>
<gene>
    <name evidence="2" type="ORF">C1J00_01010</name>
</gene>
<dbReference type="OrthoDB" id="5513277at2"/>
<evidence type="ECO:0000259" key="1">
    <source>
        <dbReference type="Pfam" id="PF12697"/>
    </source>
</evidence>